<dbReference type="KEGG" id="scm:SCHCO_02683889"/>
<accession>D8PKS8</accession>
<proteinExistence type="predicted"/>
<evidence type="ECO:0000313" key="1">
    <source>
        <dbReference type="EMBL" id="EFJ02687.1"/>
    </source>
</evidence>
<dbReference type="InParanoid" id="D8PKS8"/>
<name>D8PKS8_SCHCM</name>
<dbReference type="GeneID" id="9594880"/>
<organism evidence="2">
    <name type="scientific">Schizophyllum commune (strain H4-8 / FGSC 9210)</name>
    <name type="common">Split gill fungus</name>
    <dbReference type="NCBI Taxonomy" id="578458"/>
    <lineage>
        <taxon>Eukaryota</taxon>
        <taxon>Fungi</taxon>
        <taxon>Dikarya</taxon>
        <taxon>Basidiomycota</taxon>
        <taxon>Agaricomycotina</taxon>
        <taxon>Agaricomycetes</taxon>
        <taxon>Agaricomycetidae</taxon>
        <taxon>Agaricales</taxon>
        <taxon>Schizophyllaceae</taxon>
        <taxon>Schizophyllum</taxon>
    </lineage>
</organism>
<sequence>MNPVLLGFAKLYNLVPGMGSIIEYLAPAAEPTLVPGQCEKESAEPHPAQYKRALDDGAGQATSNDIPKSPILDHRPAPTIVHDRQHILTPPPAIEPFTNVYHCAACTKEASERRACVCGHANPLAERLIASQREIEDLFSQLKERHIWIDKLQVQLRSAQWQNEDQLHLIANLDRTLHDTQVMLYEQQEHSRRENDLQRQELEIARRFLQRSDTLSEADVKGQVMKLNEEVFQIATSLVDEILDGGGSDIGDSTSVDGPDALTIERLVGSPVVRALEESRIGEEGANVARQWRAMTRRSLRVAEQEKRELCAQFAGSVCRDLVTLLGFCQQLGIRGDRIDFEPYRERLAYVAELAIELNESVGFGVSSVDLTVFTVQMGQNFDRPSMRDFWSDPVESTSACDQPKEDTVVGTCALGLKREGSSGDGEKAASVGLVLLPASIVLQSALHPDPHA</sequence>
<evidence type="ECO:0000313" key="2">
    <source>
        <dbReference type="Proteomes" id="UP000007431"/>
    </source>
</evidence>
<reference evidence="1 2" key="1">
    <citation type="journal article" date="2010" name="Nat. Biotechnol.">
        <title>Genome sequence of the model mushroom Schizophyllum commune.</title>
        <authorList>
            <person name="Ohm R.A."/>
            <person name="de Jong J.F."/>
            <person name="Lugones L.G."/>
            <person name="Aerts A."/>
            <person name="Kothe E."/>
            <person name="Stajich J.E."/>
            <person name="de Vries R.P."/>
            <person name="Record E."/>
            <person name="Levasseur A."/>
            <person name="Baker S.E."/>
            <person name="Bartholomew K.A."/>
            <person name="Coutinho P.M."/>
            <person name="Erdmann S."/>
            <person name="Fowler T.J."/>
            <person name="Gathman A.C."/>
            <person name="Lombard V."/>
            <person name="Henrissat B."/>
            <person name="Knabe N."/>
            <person name="Kuees U."/>
            <person name="Lilly W.W."/>
            <person name="Lindquist E."/>
            <person name="Lucas S."/>
            <person name="Magnuson J.K."/>
            <person name="Piumi F."/>
            <person name="Raudaskoski M."/>
            <person name="Salamov A."/>
            <person name="Schmutz J."/>
            <person name="Schwarze F.W.M.R."/>
            <person name="vanKuyk P.A."/>
            <person name="Horton J.S."/>
            <person name="Grigoriev I.V."/>
            <person name="Woesten H.A.B."/>
        </authorList>
    </citation>
    <scope>NUCLEOTIDE SEQUENCE [LARGE SCALE GENOMIC DNA]</scope>
    <source>
        <strain evidence="2">H4-8 / FGSC 9210</strain>
    </source>
</reference>
<dbReference type="Proteomes" id="UP000007431">
    <property type="component" value="Unassembled WGS sequence"/>
</dbReference>
<dbReference type="RefSeq" id="XP_003037589.1">
    <property type="nucleotide sequence ID" value="XM_003037543.1"/>
</dbReference>
<gene>
    <name evidence="1" type="ORF">SCHCODRAFT_231826</name>
</gene>
<dbReference type="OrthoDB" id="3222645at2759"/>
<dbReference type="VEuPathDB" id="FungiDB:SCHCODRAFT_02683889"/>
<dbReference type="EMBL" id="GL377302">
    <property type="protein sequence ID" value="EFJ02687.1"/>
    <property type="molecule type" value="Genomic_DNA"/>
</dbReference>
<dbReference type="HOGENOM" id="CLU_604317_0_0_1"/>
<protein>
    <submittedName>
        <fullName evidence="1">Uncharacterized protein</fullName>
    </submittedName>
</protein>
<dbReference type="AlphaFoldDB" id="D8PKS8"/>
<keyword evidence="2" id="KW-1185">Reference proteome</keyword>
<dbReference type="STRING" id="578458.D8PKS8"/>
<dbReference type="OMA" id="TEQHLCH"/>